<reference evidence="1" key="1">
    <citation type="submission" date="2023-04" db="EMBL/GenBank/DDBJ databases">
        <title>Draft Genome sequencing of Naganishia species isolated from polar environments using Oxford Nanopore Technology.</title>
        <authorList>
            <person name="Leo P."/>
            <person name="Venkateswaran K."/>
        </authorList>
    </citation>
    <scope>NUCLEOTIDE SEQUENCE</scope>
    <source>
        <strain evidence="1">MNA-CCFEE 5425</strain>
    </source>
</reference>
<evidence type="ECO:0000313" key="1">
    <source>
        <dbReference type="EMBL" id="KAJ9122349.1"/>
    </source>
</evidence>
<dbReference type="EMBL" id="JASBWU010000004">
    <property type="protein sequence ID" value="KAJ9122349.1"/>
    <property type="molecule type" value="Genomic_DNA"/>
</dbReference>
<accession>A0ACC2XE84</accession>
<name>A0ACC2XE84_9TREE</name>
<sequence>MKVLCVAEKPSIAKSISSILSSGGATSRVSPHRYIRNYDFPYNLPAPLGPNHGDADFTVTSVLGHLTSSDFAEQFRKWYSCEPFALFEAPINTFIRDDLKQVERNLQQEARRADLLIIWTDCDREGEHIGSEIVNVCRQANRNIRVKRAKFSAIIAAQIHNACRNPVELDMRQADAVDVRISLDLRVGAAFTRLQTMGLQNRLPDLGQKVISYGPCQFPTLGFVVDQYERVQAFVPETFWYIHVEQQRPEGVIKFNWRRNHLFDMAAAIILYEQCVEQPEATVRSVATKPATKWKPLPLTTVDLQKSGSRLLHMAPKKVLDIAEKLYQQGFLSYPRTETDQFDKDFDFNHLIQKQHVDPGWGAFAQGLTNGGFQRPRNGQKNDKAHPPIHPTAHAGTLQGDEKRVYEFVTRRFLACCSTNAEGKSTTVEIDIAGEYFSTAGLVIIARNYLEVYPYDKWSDSIVPDFAEGETFIPAVCEMREGQTSRPNLLTEADLVGLMDKNGIGTDATIAEHIAKIIEREYVVEKHDGRTKYLVPSTLGIGLVDGYNQIGFDRSLTKPHLRRETEHRMQLVCDGLESKRDVLEASLMQYREVFIKAKRDFETLYNSVAQSMGGRGIQAGDIARRPPHPAGRGNGGNGGNNDDDDGPPSDGGGDERPPGAPAPRANGKGKAAGTASTAKATKTKAPTAKTTTVKRATKPKVKASSVENPVSQPATHGGSGPSSEFAAVLPGNGSEGAPAPTGAGVLCKCEESAVHRTVVKEGANKGKGFWACAKAMTDATNCKFFEWDQPLATTTPTKRALPGSDITNRPTQRAKTSHDTDQDQAKGPKRFCSCKQEALRWTVHKEGPNCGRAFYKCPKPQGEQCDFFEWEDEPKSKGPAAKRTPPAAKAGEGRFSRYSQCEPATDDSNANLIMLLFGRQSATSVIEADIGLRTVITRPGWGKGPN</sequence>
<keyword evidence="2" id="KW-1185">Reference proteome</keyword>
<proteinExistence type="predicted"/>
<organism evidence="1 2">
    <name type="scientific">Naganishia vaughanmartiniae</name>
    <dbReference type="NCBI Taxonomy" id="1424756"/>
    <lineage>
        <taxon>Eukaryota</taxon>
        <taxon>Fungi</taxon>
        <taxon>Dikarya</taxon>
        <taxon>Basidiomycota</taxon>
        <taxon>Agaricomycotina</taxon>
        <taxon>Tremellomycetes</taxon>
        <taxon>Filobasidiales</taxon>
        <taxon>Filobasidiaceae</taxon>
        <taxon>Naganishia</taxon>
    </lineage>
</organism>
<gene>
    <name evidence="1" type="ORF">QFC22_001770</name>
</gene>
<protein>
    <submittedName>
        <fullName evidence="1">Uncharacterized protein</fullName>
    </submittedName>
</protein>
<dbReference type="Proteomes" id="UP001243375">
    <property type="component" value="Unassembled WGS sequence"/>
</dbReference>
<comment type="caution">
    <text evidence="1">The sequence shown here is derived from an EMBL/GenBank/DDBJ whole genome shotgun (WGS) entry which is preliminary data.</text>
</comment>
<evidence type="ECO:0000313" key="2">
    <source>
        <dbReference type="Proteomes" id="UP001243375"/>
    </source>
</evidence>